<name>A0A1H3JC01_9ACTN</name>
<feature type="region of interest" description="Disordered" evidence="1">
    <location>
        <begin position="1"/>
        <end position="78"/>
    </location>
</feature>
<organism evidence="3 4">
    <name type="scientific">Micromonospora pattaloongensis</name>
    <dbReference type="NCBI Taxonomy" id="405436"/>
    <lineage>
        <taxon>Bacteria</taxon>
        <taxon>Bacillati</taxon>
        <taxon>Actinomycetota</taxon>
        <taxon>Actinomycetes</taxon>
        <taxon>Micromonosporales</taxon>
        <taxon>Micromonosporaceae</taxon>
        <taxon>Micromonospora</taxon>
    </lineage>
</organism>
<keyword evidence="2" id="KW-0472">Membrane</keyword>
<proteinExistence type="predicted"/>
<evidence type="ECO:0000313" key="3">
    <source>
        <dbReference type="EMBL" id="SDY37109.1"/>
    </source>
</evidence>
<keyword evidence="2" id="KW-0812">Transmembrane</keyword>
<evidence type="ECO:0000256" key="1">
    <source>
        <dbReference type="SAM" id="MobiDB-lite"/>
    </source>
</evidence>
<dbReference type="EMBL" id="FNPH01000002">
    <property type="protein sequence ID" value="SDY37109.1"/>
    <property type="molecule type" value="Genomic_DNA"/>
</dbReference>
<evidence type="ECO:0000313" key="4">
    <source>
        <dbReference type="Proteomes" id="UP000242415"/>
    </source>
</evidence>
<accession>A0A1H3JC01</accession>
<keyword evidence="2" id="KW-1133">Transmembrane helix</keyword>
<dbReference type="AlphaFoldDB" id="A0A1H3JC01"/>
<dbReference type="RefSeq" id="WP_091552756.1">
    <property type="nucleotide sequence ID" value="NZ_FNPH01000002.1"/>
</dbReference>
<protein>
    <submittedName>
        <fullName evidence="3">Uncharacterized protein</fullName>
    </submittedName>
</protein>
<reference evidence="4" key="1">
    <citation type="submission" date="2016-10" db="EMBL/GenBank/DDBJ databases">
        <authorList>
            <person name="Varghese N."/>
            <person name="Submissions S."/>
        </authorList>
    </citation>
    <scope>NUCLEOTIDE SEQUENCE [LARGE SCALE GENOMIC DNA]</scope>
    <source>
        <strain evidence="4">DSM 45245</strain>
    </source>
</reference>
<feature type="compositionally biased region" description="Polar residues" evidence="1">
    <location>
        <begin position="1"/>
        <end position="12"/>
    </location>
</feature>
<sequence>MNEPRGTQQTGATLERDAVAPATPTRPGPPEPDSDSDSIEPVTAPPAMAEPGSDATSWWEEGGAVAPVTPPYPPAEPPSLARNVRVLAVVMALVVVVIVVAVLGATLFLGALRDSITGAAG</sequence>
<evidence type="ECO:0000256" key="2">
    <source>
        <dbReference type="SAM" id="Phobius"/>
    </source>
</evidence>
<gene>
    <name evidence="3" type="ORF">SAMN05444365_10232</name>
</gene>
<feature type="transmembrane region" description="Helical" evidence="2">
    <location>
        <begin position="86"/>
        <end position="112"/>
    </location>
</feature>
<dbReference type="Proteomes" id="UP000242415">
    <property type="component" value="Unassembled WGS sequence"/>
</dbReference>
<feature type="compositionally biased region" description="Pro residues" evidence="1">
    <location>
        <begin position="68"/>
        <end position="77"/>
    </location>
</feature>
<keyword evidence="4" id="KW-1185">Reference proteome</keyword>